<dbReference type="GO" id="GO:0016020">
    <property type="term" value="C:membrane"/>
    <property type="evidence" value="ECO:0007669"/>
    <property type="project" value="InterPro"/>
</dbReference>
<keyword evidence="1" id="KW-0732">Signal</keyword>
<accession>S5LXY7</accession>
<dbReference type="InterPro" id="IPR054816">
    <property type="entry name" value="Lipoprotein_mollicutes-type_CS"/>
</dbReference>
<dbReference type="PROSITE" id="PS51257">
    <property type="entry name" value="PROKAR_LIPOPROTEIN"/>
    <property type="match status" value="1"/>
</dbReference>
<dbReference type="AlphaFoldDB" id="S5LXY7"/>
<dbReference type="RefSeq" id="WP_020834605.1">
    <property type="nucleotide sequence ID" value="NC_021846.1"/>
</dbReference>
<evidence type="ECO:0000313" key="3">
    <source>
        <dbReference type="Proteomes" id="UP000014984"/>
    </source>
</evidence>
<organism evidence="2 3">
    <name type="scientific">Spiroplasma taiwanense CT-1</name>
    <dbReference type="NCBI Taxonomy" id="1276220"/>
    <lineage>
        <taxon>Bacteria</taxon>
        <taxon>Bacillati</taxon>
        <taxon>Mycoplasmatota</taxon>
        <taxon>Mollicutes</taxon>
        <taxon>Entomoplasmatales</taxon>
        <taxon>Spiroplasmataceae</taxon>
        <taxon>Spiroplasma</taxon>
    </lineage>
</organism>
<dbReference type="InterPro" id="IPR007880">
    <property type="entry name" value="Spiralin"/>
</dbReference>
<dbReference type="KEGG" id="stai:STAIW_v1c08800"/>
<reference evidence="2 3" key="1">
    <citation type="journal article" date="2013" name="Genome Biol. Evol.">
        <title>Comparison of metabolic capacities and inference of gene content evolution in mosquito-associated Spiroplasma diminutum and S. taiwanense.</title>
        <authorList>
            <person name="Lo W.S."/>
            <person name="Ku C."/>
            <person name="Chen L.L."/>
            <person name="Chang T.H."/>
            <person name="Kuo C.H."/>
        </authorList>
    </citation>
    <scope>NUCLEOTIDE SEQUENCE [LARGE SCALE GENOMIC DNA]</scope>
    <source>
        <strain evidence="2">CT-1</strain>
    </source>
</reference>
<dbReference type="NCBIfam" id="NF038029">
    <property type="entry name" value="LP_plasma"/>
    <property type="match status" value="1"/>
</dbReference>
<protein>
    <recommendedName>
        <fullName evidence="4">Lipoprotein</fullName>
    </recommendedName>
</protein>
<evidence type="ECO:0000256" key="1">
    <source>
        <dbReference type="SAM" id="SignalP"/>
    </source>
</evidence>
<gene>
    <name evidence="2" type="ORF">STAIW_v1c08800</name>
</gene>
<dbReference type="Pfam" id="PF05215">
    <property type="entry name" value="Spiralin"/>
    <property type="match status" value="1"/>
</dbReference>
<feature type="chain" id="PRO_5004530282" description="Lipoprotein" evidence="1">
    <location>
        <begin position="24"/>
        <end position="237"/>
    </location>
</feature>
<dbReference type="STRING" id="1276220.STAIW_v1c08800"/>
<proteinExistence type="predicted"/>
<dbReference type="Proteomes" id="UP000014984">
    <property type="component" value="Chromosome"/>
</dbReference>
<name>S5LXY7_9MOLU</name>
<feature type="signal peptide" evidence="1">
    <location>
        <begin position="1"/>
        <end position="23"/>
    </location>
</feature>
<sequence>MKKLLSLIGSVSIVSLSSSFVVACGSDSVSTQPKNVLTAPNDIQVIHVGEKMDADVFVGGYEESIELAVISSDDSVLKVLEIVQTDELSYVSDGSTVKVPAKKLRLKLEAFKVGNVSIKLSYGNAPSVDFKLKVIATESEVEVPEVVKISLDTLNLTLRAGQSKEESDAAVLNAIKTLENVNSAVSPTDFEIDYESDSALSSDNPQVLVEGKKVNIKAANVSKYLSDQKEITINPSL</sequence>
<dbReference type="HOGENOM" id="CLU_1170085_0_0_14"/>
<dbReference type="EMBL" id="CP005074">
    <property type="protein sequence ID" value="AGR41466.1"/>
    <property type="molecule type" value="Genomic_DNA"/>
</dbReference>
<dbReference type="PATRIC" id="fig|1276220.3.peg.898"/>
<keyword evidence="3" id="KW-1185">Reference proteome</keyword>
<evidence type="ECO:0008006" key="4">
    <source>
        <dbReference type="Google" id="ProtNLM"/>
    </source>
</evidence>
<evidence type="ECO:0000313" key="2">
    <source>
        <dbReference type="EMBL" id="AGR41466.1"/>
    </source>
</evidence>